<dbReference type="PROSITE" id="PS50977">
    <property type="entry name" value="HTH_TETR_2"/>
    <property type="match status" value="1"/>
</dbReference>
<reference evidence="4 5" key="1">
    <citation type="journal article" date="2023" name="PLoS ONE">
        <title>Genome-based metabolic and phylogenomic analysis of three Terrisporobacter species.</title>
        <authorList>
            <person name="Boer T."/>
            <person name="Bengelsdorf F.R."/>
            <person name="Bomeke M."/>
            <person name="Daniel R."/>
            <person name="Poehlein A."/>
        </authorList>
    </citation>
    <scope>NUCLEOTIDE SEQUENCE [LARGE SCALE GENOMIC DNA]</scope>
    <source>
        <strain evidence="4 5">DSM 1288</strain>
    </source>
</reference>
<dbReference type="Gene3D" id="1.10.357.10">
    <property type="entry name" value="Tetracycline Repressor, domain 2"/>
    <property type="match status" value="1"/>
</dbReference>
<evidence type="ECO:0000313" key="4">
    <source>
        <dbReference type="EMBL" id="WWD82551.1"/>
    </source>
</evidence>
<accession>A0ABZ2ESW2</accession>
<evidence type="ECO:0000256" key="2">
    <source>
        <dbReference type="PROSITE-ProRule" id="PRU00335"/>
    </source>
</evidence>
<dbReference type="EMBL" id="CP117523">
    <property type="protein sequence ID" value="WWD82551.1"/>
    <property type="molecule type" value="Genomic_DNA"/>
</dbReference>
<feature type="DNA-binding region" description="H-T-H motif" evidence="2">
    <location>
        <begin position="39"/>
        <end position="58"/>
    </location>
</feature>
<keyword evidence="1 2" id="KW-0238">DNA-binding</keyword>
<organism evidence="4 5">
    <name type="scientific">Terrisporobacter glycolicus ATCC 14880 = DSM 1288</name>
    <dbReference type="NCBI Taxonomy" id="1121315"/>
    <lineage>
        <taxon>Bacteria</taxon>
        <taxon>Bacillati</taxon>
        <taxon>Bacillota</taxon>
        <taxon>Clostridia</taxon>
        <taxon>Peptostreptococcales</taxon>
        <taxon>Peptostreptococcaceae</taxon>
        <taxon>Terrisporobacter</taxon>
    </lineage>
</organism>
<gene>
    <name evidence="4" type="ORF">TEGL_09430</name>
</gene>
<protein>
    <recommendedName>
        <fullName evidence="3">HTH tetR-type domain-containing protein</fullName>
    </recommendedName>
</protein>
<evidence type="ECO:0000259" key="3">
    <source>
        <dbReference type="PROSITE" id="PS50977"/>
    </source>
</evidence>
<dbReference type="Pfam" id="PF00440">
    <property type="entry name" value="TetR_N"/>
    <property type="match status" value="1"/>
</dbReference>
<name>A0ABZ2ESW2_9FIRM</name>
<evidence type="ECO:0000256" key="1">
    <source>
        <dbReference type="ARBA" id="ARBA00023125"/>
    </source>
</evidence>
<dbReference type="Proteomes" id="UP001348492">
    <property type="component" value="Chromosome"/>
</dbReference>
<feature type="domain" description="HTH tetR-type" evidence="3">
    <location>
        <begin position="16"/>
        <end position="76"/>
    </location>
</feature>
<sequence length="236" mass="27820">MNNSNNKTSIKKKTTYTTITKLMDATQAIIDEKSVNSVTIREIASRSGFNSATIYKHFKNLDHLIFFVLIKYTEEYNQALTEYVKNATSSIDFFLRGWECFLIYSFKDPDIYYKLYFTNLDNDDSTYMDEYYKIFPYDHKNLNYVLSNILFNKSISDRNTIILDPCVKDGYFNADIITELSEIQMYIYESLIARVSKNKMTSEVAMYKGLKYIYHITKKYSNIDFTYVSPKYGNIE</sequence>
<keyword evidence="5" id="KW-1185">Reference proteome</keyword>
<dbReference type="SUPFAM" id="SSF46689">
    <property type="entry name" value="Homeodomain-like"/>
    <property type="match status" value="1"/>
</dbReference>
<evidence type="ECO:0000313" key="5">
    <source>
        <dbReference type="Proteomes" id="UP001348492"/>
    </source>
</evidence>
<dbReference type="InterPro" id="IPR009057">
    <property type="entry name" value="Homeodomain-like_sf"/>
</dbReference>
<proteinExistence type="predicted"/>
<dbReference type="InterPro" id="IPR001647">
    <property type="entry name" value="HTH_TetR"/>
</dbReference>
<dbReference type="RefSeq" id="WP_018590361.1">
    <property type="nucleotide sequence ID" value="NZ_CP117523.1"/>
</dbReference>